<dbReference type="InterPro" id="IPR036439">
    <property type="entry name" value="Dockerin_dom_sf"/>
</dbReference>
<feature type="domain" description="Ig-like" evidence="2">
    <location>
        <begin position="135"/>
        <end position="223"/>
    </location>
</feature>
<dbReference type="InterPro" id="IPR002105">
    <property type="entry name" value="Dockerin_1_rpt"/>
</dbReference>
<reference evidence="4" key="1">
    <citation type="submission" date="2022-04" db="EMBL/GenBank/DDBJ databases">
        <title>Paenibacillus mangrovi sp. nov., a novel endophytic bacterium isolated from bark of Kandelia candel.</title>
        <authorList>
            <person name="Tuo L."/>
        </authorList>
    </citation>
    <scope>NUCLEOTIDE SEQUENCE</scope>
    <source>
        <strain evidence="4">KQZ6P-2</strain>
    </source>
</reference>
<dbReference type="CDD" id="cd14254">
    <property type="entry name" value="Dockerin_II"/>
    <property type="match status" value="1"/>
</dbReference>
<dbReference type="Pfam" id="PF00404">
    <property type="entry name" value="Dockerin_1"/>
    <property type="match status" value="1"/>
</dbReference>
<protein>
    <submittedName>
        <fullName evidence="4">Ig-like domain-containing protein</fullName>
    </submittedName>
</protein>
<feature type="domain" description="Dockerin" evidence="3">
    <location>
        <begin position="292"/>
        <end position="352"/>
    </location>
</feature>
<dbReference type="InterPro" id="IPR016134">
    <property type="entry name" value="Dockerin_dom"/>
</dbReference>
<feature type="signal peptide" evidence="1">
    <location>
        <begin position="1"/>
        <end position="28"/>
    </location>
</feature>
<dbReference type="Gene3D" id="2.60.40.1080">
    <property type="match status" value="1"/>
</dbReference>
<dbReference type="RefSeq" id="WP_244722439.1">
    <property type="nucleotide sequence ID" value="NZ_JALIRP010000002.1"/>
</dbReference>
<comment type="caution">
    <text evidence="4">The sequence shown here is derived from an EMBL/GenBank/DDBJ whole genome shotgun (WGS) entry which is preliminary data.</text>
</comment>
<dbReference type="SUPFAM" id="SSF63446">
    <property type="entry name" value="Type I dockerin domain"/>
    <property type="match status" value="1"/>
</dbReference>
<sequence>MYKKRNRKTLRRIGYFASVMILIFNLSAATFMSVAEAAAGQTLTMDKLQYLKGEAITLSYTGAGASGTDWVGIYNTGAIPPGAGVSITWTYLKSGDGKASLSNGLAPGTYDALFMLNDGYEIVDRKTFEVVDHVPVNGVTLDQQNVTMTEGETVTLTATVTPANANDPQVSWTSSDPAVVSVTATGGSASLTGNSPGTAIVTVTTADGNFTSSASVTVEAGLTLQNIIENAQAKYDAAVEGNEDGLYAAGSKAQLQSAIDVANATANDSNAMPEQVNQAKAALKAAIQQFDKQKISADLNGDGKISAGDLAIVAGGYGKQPDQAGWNEKADVNHDGMVDVVDLQIVAKASLQ</sequence>
<dbReference type="SUPFAM" id="SSF49373">
    <property type="entry name" value="Invasin/intimin cell-adhesion fragments"/>
    <property type="match status" value="1"/>
</dbReference>
<name>A0A9X1WPV3_9BACL</name>
<keyword evidence="5" id="KW-1185">Reference proteome</keyword>
<organism evidence="4 5">
    <name type="scientific">Paenibacillus mangrovi</name>
    <dbReference type="NCBI Taxonomy" id="2931978"/>
    <lineage>
        <taxon>Bacteria</taxon>
        <taxon>Bacillati</taxon>
        <taxon>Bacillota</taxon>
        <taxon>Bacilli</taxon>
        <taxon>Bacillales</taxon>
        <taxon>Paenibacillaceae</taxon>
        <taxon>Paenibacillus</taxon>
    </lineage>
</organism>
<dbReference type="InterPro" id="IPR003343">
    <property type="entry name" value="Big_2"/>
</dbReference>
<dbReference type="PROSITE" id="PS00018">
    <property type="entry name" value="EF_HAND_1"/>
    <property type="match status" value="1"/>
</dbReference>
<evidence type="ECO:0000259" key="3">
    <source>
        <dbReference type="PROSITE" id="PS51766"/>
    </source>
</evidence>
<dbReference type="PROSITE" id="PS51766">
    <property type="entry name" value="DOCKERIN"/>
    <property type="match status" value="1"/>
</dbReference>
<dbReference type="Gene3D" id="1.20.1270.90">
    <property type="entry name" value="AF1782-like"/>
    <property type="match status" value="1"/>
</dbReference>
<dbReference type="SMART" id="SM00635">
    <property type="entry name" value="BID_2"/>
    <property type="match status" value="1"/>
</dbReference>
<dbReference type="InterPro" id="IPR018247">
    <property type="entry name" value="EF_Hand_1_Ca_BS"/>
</dbReference>
<dbReference type="GO" id="GO:0004553">
    <property type="term" value="F:hydrolase activity, hydrolyzing O-glycosyl compounds"/>
    <property type="evidence" value="ECO:0007669"/>
    <property type="project" value="InterPro"/>
</dbReference>
<evidence type="ECO:0000313" key="4">
    <source>
        <dbReference type="EMBL" id="MCJ8011503.1"/>
    </source>
</evidence>
<dbReference type="GO" id="GO:0000272">
    <property type="term" value="P:polysaccharide catabolic process"/>
    <property type="evidence" value="ECO:0007669"/>
    <property type="project" value="InterPro"/>
</dbReference>
<keyword evidence="1" id="KW-0732">Signal</keyword>
<dbReference type="InterPro" id="IPR008964">
    <property type="entry name" value="Invasin/intimin_cell_adhesion"/>
</dbReference>
<dbReference type="PROSITE" id="PS50835">
    <property type="entry name" value="IG_LIKE"/>
    <property type="match status" value="1"/>
</dbReference>
<dbReference type="InterPro" id="IPR007110">
    <property type="entry name" value="Ig-like_dom"/>
</dbReference>
<gene>
    <name evidence="4" type="ORF">MUG84_07040</name>
</gene>
<feature type="chain" id="PRO_5040787951" evidence="1">
    <location>
        <begin position="29"/>
        <end position="352"/>
    </location>
</feature>
<dbReference type="Proteomes" id="UP001139347">
    <property type="component" value="Unassembled WGS sequence"/>
</dbReference>
<dbReference type="Gene3D" id="1.10.1330.10">
    <property type="entry name" value="Dockerin domain"/>
    <property type="match status" value="1"/>
</dbReference>
<dbReference type="AlphaFoldDB" id="A0A9X1WPV3"/>
<dbReference type="EMBL" id="JALIRP010000002">
    <property type="protein sequence ID" value="MCJ8011503.1"/>
    <property type="molecule type" value="Genomic_DNA"/>
</dbReference>
<dbReference type="Pfam" id="PF02368">
    <property type="entry name" value="Big_2"/>
    <property type="match status" value="1"/>
</dbReference>
<evidence type="ECO:0000259" key="2">
    <source>
        <dbReference type="PROSITE" id="PS50835"/>
    </source>
</evidence>
<accession>A0A9X1WPV3</accession>
<evidence type="ECO:0000256" key="1">
    <source>
        <dbReference type="SAM" id="SignalP"/>
    </source>
</evidence>
<evidence type="ECO:0000313" key="5">
    <source>
        <dbReference type="Proteomes" id="UP001139347"/>
    </source>
</evidence>
<proteinExistence type="predicted"/>